<proteinExistence type="predicted"/>
<organism evidence="1 2">
    <name type="scientific">Romanomermis culicivorax</name>
    <name type="common">Nematode worm</name>
    <dbReference type="NCBI Taxonomy" id="13658"/>
    <lineage>
        <taxon>Eukaryota</taxon>
        <taxon>Metazoa</taxon>
        <taxon>Ecdysozoa</taxon>
        <taxon>Nematoda</taxon>
        <taxon>Enoplea</taxon>
        <taxon>Dorylaimia</taxon>
        <taxon>Mermithida</taxon>
        <taxon>Mermithoidea</taxon>
        <taxon>Mermithidae</taxon>
        <taxon>Romanomermis</taxon>
    </lineage>
</organism>
<evidence type="ECO:0000313" key="2">
    <source>
        <dbReference type="WBParaSite" id="nRc.2.0.1.t18714-RA"/>
    </source>
</evidence>
<accession>A0A915IX92</accession>
<dbReference type="AlphaFoldDB" id="A0A915IX92"/>
<dbReference type="WBParaSite" id="nRc.2.0.1.t18714-RA">
    <property type="protein sequence ID" value="nRc.2.0.1.t18714-RA"/>
    <property type="gene ID" value="nRc.2.0.1.g18714"/>
</dbReference>
<name>A0A915IX92_ROMCU</name>
<dbReference type="InterPro" id="IPR016187">
    <property type="entry name" value="CTDL_fold"/>
</dbReference>
<sequence>MTLHDTSVTSRLDSDPNKKCRTFTRDLDVKQGVLKHFEEFQLMGNVNWGNGGLWFVAGYGTYTNRSSFYWYRNILGYPETVTTLDSFWADGQPNNMNGEFFLGVTCQSPWVAIDKLYYYLITTPFANVSSAMDGCKRMDPRATLPDFRDLTQWKASLDLIEKTSLGVSKCQLIHDHRLGIESIHWSTHQQMPDLKTMETISSTSVYTTMLIPQSATKSSSKIFETPTITMQGVTTPFIETTMKTSFSESTREYEKGHLILLSANEKMSALMTYQKIAHEESS</sequence>
<evidence type="ECO:0000313" key="1">
    <source>
        <dbReference type="Proteomes" id="UP000887565"/>
    </source>
</evidence>
<reference evidence="2" key="1">
    <citation type="submission" date="2022-11" db="UniProtKB">
        <authorList>
            <consortium name="WormBaseParasite"/>
        </authorList>
    </citation>
    <scope>IDENTIFICATION</scope>
</reference>
<dbReference type="SUPFAM" id="SSF56436">
    <property type="entry name" value="C-type lectin-like"/>
    <property type="match status" value="1"/>
</dbReference>
<dbReference type="Proteomes" id="UP000887565">
    <property type="component" value="Unplaced"/>
</dbReference>
<protein>
    <submittedName>
        <fullName evidence="2">Uncharacterized protein</fullName>
    </submittedName>
</protein>
<keyword evidence="1" id="KW-1185">Reference proteome</keyword>